<gene>
    <name evidence="2" type="ORF">PMF13cell1_03754</name>
</gene>
<evidence type="ECO:0000313" key="3">
    <source>
        <dbReference type="Proteomes" id="UP000289794"/>
    </source>
</evidence>
<dbReference type="Proteomes" id="UP000289794">
    <property type="component" value="Chromosome"/>
</dbReference>
<dbReference type="KEGG" id="bpro:PMF13cell1_03754"/>
<sequence>MADDKKQMEPEDRLIYEPEEIKRMVDEYNKQKQIEYVDLHTEKTCKIISAFNAFQNLALISWCISLVISVIEAAIHYPITERTAQLGRETYPLTPLVLPVLVMIGEYIGGLSKIGGTVFTSLGGALALWLTDAYIKEFDKMQISPWLTITYIILAYLCCIFMNFHPAVNRYLKRFPSKLWFDPGRDKKKKKR</sequence>
<keyword evidence="1" id="KW-1133">Transmembrane helix</keyword>
<feature type="transmembrane region" description="Helical" evidence="1">
    <location>
        <begin position="143"/>
        <end position="164"/>
    </location>
</feature>
<proteinExistence type="predicted"/>
<feature type="transmembrane region" description="Helical" evidence="1">
    <location>
        <begin position="114"/>
        <end position="131"/>
    </location>
</feature>
<dbReference type="AlphaFoldDB" id="A0A4V0Z7W2"/>
<dbReference type="RefSeq" id="WP_130181698.1">
    <property type="nucleotide sequence ID" value="NZ_CP035945.1"/>
</dbReference>
<feature type="transmembrane region" description="Helical" evidence="1">
    <location>
        <begin position="91"/>
        <end position="108"/>
    </location>
</feature>
<keyword evidence="1" id="KW-0472">Membrane</keyword>
<reference evidence="2 3" key="1">
    <citation type="submission" date="2019-01" db="EMBL/GenBank/DDBJ databases">
        <title>PMF-metabolizing Aryl O-demethylase.</title>
        <authorList>
            <person name="Kim M."/>
        </authorList>
    </citation>
    <scope>NUCLEOTIDE SEQUENCE [LARGE SCALE GENOMIC DNA]</scope>
    <source>
        <strain evidence="2 3">PMF1</strain>
    </source>
</reference>
<protein>
    <submittedName>
        <fullName evidence="2">Uncharacterized protein</fullName>
    </submittedName>
</protein>
<evidence type="ECO:0000313" key="2">
    <source>
        <dbReference type="EMBL" id="QBE98188.1"/>
    </source>
</evidence>
<evidence type="ECO:0000256" key="1">
    <source>
        <dbReference type="SAM" id="Phobius"/>
    </source>
</evidence>
<organism evidence="2 3">
    <name type="scientific">Blautia producta</name>
    <dbReference type="NCBI Taxonomy" id="33035"/>
    <lineage>
        <taxon>Bacteria</taxon>
        <taxon>Bacillati</taxon>
        <taxon>Bacillota</taxon>
        <taxon>Clostridia</taxon>
        <taxon>Lachnospirales</taxon>
        <taxon>Lachnospiraceae</taxon>
        <taxon>Blautia</taxon>
    </lineage>
</organism>
<feature type="transmembrane region" description="Helical" evidence="1">
    <location>
        <begin position="59"/>
        <end position="79"/>
    </location>
</feature>
<dbReference type="EMBL" id="CP035945">
    <property type="protein sequence ID" value="QBE98188.1"/>
    <property type="molecule type" value="Genomic_DNA"/>
</dbReference>
<accession>A0A4V0Z7W2</accession>
<keyword evidence="1" id="KW-0812">Transmembrane</keyword>
<name>A0A4V0Z7W2_9FIRM</name>